<evidence type="ECO:0000313" key="2">
    <source>
        <dbReference type="EMBL" id="GBM14715.1"/>
    </source>
</evidence>
<accession>A0A4Y2DGM2</accession>
<dbReference type="EMBL" id="BGPR01000347">
    <property type="protein sequence ID" value="GBM14715.1"/>
    <property type="molecule type" value="Genomic_DNA"/>
</dbReference>
<comment type="caution">
    <text evidence="2">The sequence shown here is derived from an EMBL/GenBank/DDBJ whole genome shotgun (WGS) entry which is preliminary data.</text>
</comment>
<keyword evidence="3" id="KW-1185">Reference proteome</keyword>
<evidence type="ECO:0000313" key="3">
    <source>
        <dbReference type="Proteomes" id="UP000499080"/>
    </source>
</evidence>
<evidence type="ECO:0000256" key="1">
    <source>
        <dbReference type="SAM" id="MobiDB-lite"/>
    </source>
</evidence>
<name>A0A4Y2DGM2_ARAVE</name>
<protein>
    <submittedName>
        <fullName evidence="2">Uncharacterized protein</fullName>
    </submittedName>
</protein>
<feature type="region of interest" description="Disordered" evidence="1">
    <location>
        <begin position="1"/>
        <end position="119"/>
    </location>
</feature>
<sequence>MKPETAPIPLDPHTKHTGPWSLQGELTGPFAGLERSNVLFPSTGPGSPSDRTFERHGFDPGGFLEGVNSNPARSTRHRPFYEQGHKTGTEPLRKDPPSVPTSPLCRRARVTPGGSQQWQEMRTIEGRYTRLPLSRY</sequence>
<organism evidence="2 3">
    <name type="scientific">Araneus ventricosus</name>
    <name type="common">Orbweaver spider</name>
    <name type="synonym">Epeira ventricosa</name>
    <dbReference type="NCBI Taxonomy" id="182803"/>
    <lineage>
        <taxon>Eukaryota</taxon>
        <taxon>Metazoa</taxon>
        <taxon>Ecdysozoa</taxon>
        <taxon>Arthropoda</taxon>
        <taxon>Chelicerata</taxon>
        <taxon>Arachnida</taxon>
        <taxon>Araneae</taxon>
        <taxon>Araneomorphae</taxon>
        <taxon>Entelegynae</taxon>
        <taxon>Araneoidea</taxon>
        <taxon>Araneidae</taxon>
        <taxon>Araneus</taxon>
    </lineage>
</organism>
<gene>
    <name evidence="2" type="ORF">AVEN_71995_1</name>
</gene>
<dbReference type="AlphaFoldDB" id="A0A4Y2DGM2"/>
<feature type="compositionally biased region" description="Basic and acidic residues" evidence="1">
    <location>
        <begin position="79"/>
        <end position="96"/>
    </location>
</feature>
<reference evidence="2 3" key="1">
    <citation type="journal article" date="2019" name="Sci. Rep.">
        <title>Orb-weaving spider Araneus ventricosus genome elucidates the spidroin gene catalogue.</title>
        <authorList>
            <person name="Kono N."/>
            <person name="Nakamura H."/>
            <person name="Ohtoshi R."/>
            <person name="Moran D.A.P."/>
            <person name="Shinohara A."/>
            <person name="Yoshida Y."/>
            <person name="Fujiwara M."/>
            <person name="Mori M."/>
            <person name="Tomita M."/>
            <person name="Arakawa K."/>
        </authorList>
    </citation>
    <scope>NUCLEOTIDE SEQUENCE [LARGE SCALE GENOMIC DNA]</scope>
</reference>
<proteinExistence type="predicted"/>
<dbReference type="Proteomes" id="UP000499080">
    <property type="component" value="Unassembled WGS sequence"/>
</dbReference>